<dbReference type="Proteomes" id="UP000054018">
    <property type="component" value="Unassembled WGS sequence"/>
</dbReference>
<reference evidence="2 3" key="1">
    <citation type="submission" date="2014-04" db="EMBL/GenBank/DDBJ databases">
        <authorList>
            <consortium name="DOE Joint Genome Institute"/>
            <person name="Kuo A."/>
            <person name="Kohler A."/>
            <person name="Costa M.D."/>
            <person name="Nagy L.G."/>
            <person name="Floudas D."/>
            <person name="Copeland A."/>
            <person name="Barry K.W."/>
            <person name="Cichocki N."/>
            <person name="Veneault-Fourrey C."/>
            <person name="LaButti K."/>
            <person name="Lindquist E.A."/>
            <person name="Lipzen A."/>
            <person name="Lundell T."/>
            <person name="Morin E."/>
            <person name="Murat C."/>
            <person name="Sun H."/>
            <person name="Tunlid A."/>
            <person name="Henrissat B."/>
            <person name="Grigoriev I.V."/>
            <person name="Hibbett D.S."/>
            <person name="Martin F."/>
            <person name="Nordberg H.P."/>
            <person name="Cantor M.N."/>
            <person name="Hua S.X."/>
        </authorList>
    </citation>
    <scope>NUCLEOTIDE SEQUENCE [LARGE SCALE GENOMIC DNA]</scope>
    <source>
        <strain evidence="2 3">441</strain>
    </source>
</reference>
<gene>
    <name evidence="2" type="ORF">PISMIDRAFT_48944</name>
</gene>
<keyword evidence="3" id="KW-1185">Reference proteome</keyword>
<feature type="non-terminal residue" evidence="2">
    <location>
        <position position="71"/>
    </location>
</feature>
<feature type="domain" description="DUF8040" evidence="1">
    <location>
        <begin position="10"/>
        <end position="71"/>
    </location>
</feature>
<evidence type="ECO:0000313" key="3">
    <source>
        <dbReference type="Proteomes" id="UP000054018"/>
    </source>
</evidence>
<dbReference type="OrthoDB" id="2430314at2759"/>
<accession>A0A0C9YT59</accession>
<dbReference type="Pfam" id="PF26138">
    <property type="entry name" value="DUF8040"/>
    <property type="match status" value="1"/>
</dbReference>
<evidence type="ECO:0000259" key="1">
    <source>
        <dbReference type="Pfam" id="PF26138"/>
    </source>
</evidence>
<organism evidence="2 3">
    <name type="scientific">Pisolithus microcarpus 441</name>
    <dbReference type="NCBI Taxonomy" id="765257"/>
    <lineage>
        <taxon>Eukaryota</taxon>
        <taxon>Fungi</taxon>
        <taxon>Dikarya</taxon>
        <taxon>Basidiomycota</taxon>
        <taxon>Agaricomycotina</taxon>
        <taxon>Agaricomycetes</taxon>
        <taxon>Agaricomycetidae</taxon>
        <taxon>Boletales</taxon>
        <taxon>Sclerodermatineae</taxon>
        <taxon>Pisolithaceae</taxon>
        <taxon>Pisolithus</taxon>
    </lineage>
</organism>
<protein>
    <recommendedName>
        <fullName evidence="1">DUF8040 domain-containing protein</fullName>
    </recommendedName>
</protein>
<feature type="non-terminal residue" evidence="2">
    <location>
        <position position="1"/>
    </location>
</feature>
<sequence>KRTKPIVYHTSILSGGGWMLELLSGHPKRIQMELRVHKHVFRVLVDELQQSSQYSHSKQVTLQEQLGIFLY</sequence>
<evidence type="ECO:0000313" key="2">
    <source>
        <dbReference type="EMBL" id="KIK11073.1"/>
    </source>
</evidence>
<dbReference type="InterPro" id="IPR058353">
    <property type="entry name" value="DUF8040"/>
</dbReference>
<dbReference type="HOGENOM" id="CLU_171507_1_1_1"/>
<reference evidence="3" key="2">
    <citation type="submission" date="2015-01" db="EMBL/GenBank/DDBJ databases">
        <title>Evolutionary Origins and Diversification of the Mycorrhizal Mutualists.</title>
        <authorList>
            <consortium name="DOE Joint Genome Institute"/>
            <consortium name="Mycorrhizal Genomics Consortium"/>
            <person name="Kohler A."/>
            <person name="Kuo A."/>
            <person name="Nagy L.G."/>
            <person name="Floudas D."/>
            <person name="Copeland A."/>
            <person name="Barry K.W."/>
            <person name="Cichocki N."/>
            <person name="Veneault-Fourrey C."/>
            <person name="LaButti K."/>
            <person name="Lindquist E.A."/>
            <person name="Lipzen A."/>
            <person name="Lundell T."/>
            <person name="Morin E."/>
            <person name="Murat C."/>
            <person name="Riley R."/>
            <person name="Ohm R."/>
            <person name="Sun H."/>
            <person name="Tunlid A."/>
            <person name="Henrissat B."/>
            <person name="Grigoriev I.V."/>
            <person name="Hibbett D.S."/>
            <person name="Martin F."/>
        </authorList>
    </citation>
    <scope>NUCLEOTIDE SEQUENCE [LARGE SCALE GENOMIC DNA]</scope>
    <source>
        <strain evidence="3">441</strain>
    </source>
</reference>
<proteinExistence type="predicted"/>
<dbReference type="EMBL" id="KN834309">
    <property type="protein sequence ID" value="KIK11073.1"/>
    <property type="molecule type" value="Genomic_DNA"/>
</dbReference>
<dbReference type="AlphaFoldDB" id="A0A0C9YT59"/>
<name>A0A0C9YT59_9AGAM</name>